<proteinExistence type="predicted"/>
<gene>
    <name evidence="2" type="ORF">C9374_012438</name>
</gene>
<keyword evidence="3" id="KW-1185">Reference proteome</keyword>
<dbReference type="AlphaFoldDB" id="A0AA88H357"/>
<accession>A0AA88H357</accession>
<keyword evidence="1" id="KW-0732">Signal</keyword>
<name>A0AA88H357_NAELO</name>
<feature type="signal peptide" evidence="1">
    <location>
        <begin position="1"/>
        <end position="26"/>
    </location>
</feature>
<dbReference type="GeneID" id="68104892"/>
<protein>
    <submittedName>
        <fullName evidence="2">Uncharacterized protein</fullName>
    </submittedName>
</protein>
<organism evidence="2 3">
    <name type="scientific">Naegleria lovaniensis</name>
    <name type="common">Amoeba</name>
    <dbReference type="NCBI Taxonomy" id="51637"/>
    <lineage>
        <taxon>Eukaryota</taxon>
        <taxon>Discoba</taxon>
        <taxon>Heterolobosea</taxon>
        <taxon>Tetramitia</taxon>
        <taxon>Eutetramitia</taxon>
        <taxon>Vahlkampfiidae</taxon>
        <taxon>Naegleria</taxon>
    </lineage>
</organism>
<dbReference type="RefSeq" id="XP_044554080.1">
    <property type="nucleotide sequence ID" value="XM_044688205.1"/>
</dbReference>
<dbReference type="Proteomes" id="UP000816034">
    <property type="component" value="Unassembled WGS sequence"/>
</dbReference>
<sequence>MSNSTFLMTMLMVCTVAIMVIPMAHSTLLSCTGNYLMDQNTATPYACTHRADSAHVFEMRSNGQLFFEGTMEELGWYNFASNDKIYMIYWLNLTETNPLKRTNTVNDIMQNTGGVIISFTLPATLGRSFHSFFRQQSTRALETRPLDTSVIPVSTTQTEASQRELKMSLAPRRVFNLPPKYRENSQKTWVVTASTPDQFKLRCEDPSDNRTAVVYYSFNTRLDKYLSFLSFFDPTGVTKIDMLDATGDDMNTLHLANGDVFQACFSC</sequence>
<evidence type="ECO:0000256" key="1">
    <source>
        <dbReference type="SAM" id="SignalP"/>
    </source>
</evidence>
<dbReference type="EMBL" id="PYSW02000005">
    <property type="protein sequence ID" value="KAG2392186.1"/>
    <property type="molecule type" value="Genomic_DNA"/>
</dbReference>
<evidence type="ECO:0000313" key="3">
    <source>
        <dbReference type="Proteomes" id="UP000816034"/>
    </source>
</evidence>
<feature type="chain" id="PRO_5041641547" evidence="1">
    <location>
        <begin position="27"/>
        <end position="267"/>
    </location>
</feature>
<evidence type="ECO:0000313" key="2">
    <source>
        <dbReference type="EMBL" id="KAG2392186.1"/>
    </source>
</evidence>
<reference evidence="2 3" key="1">
    <citation type="journal article" date="2018" name="BMC Genomics">
        <title>The genome of Naegleria lovaniensis, the basis for a comparative approach to unravel pathogenicity factors of the human pathogenic amoeba N. fowleri.</title>
        <authorList>
            <person name="Liechti N."/>
            <person name="Schurch N."/>
            <person name="Bruggmann R."/>
            <person name="Wittwer M."/>
        </authorList>
    </citation>
    <scope>NUCLEOTIDE SEQUENCE [LARGE SCALE GENOMIC DNA]</scope>
    <source>
        <strain evidence="2 3">ATCC 30569</strain>
    </source>
</reference>
<comment type="caution">
    <text evidence="2">The sequence shown here is derived from an EMBL/GenBank/DDBJ whole genome shotgun (WGS) entry which is preliminary data.</text>
</comment>